<feature type="compositionally biased region" description="Basic and acidic residues" evidence="1">
    <location>
        <begin position="106"/>
        <end position="115"/>
    </location>
</feature>
<feature type="region of interest" description="Disordered" evidence="1">
    <location>
        <begin position="80"/>
        <end position="115"/>
    </location>
</feature>
<proteinExistence type="predicted"/>
<protein>
    <recommendedName>
        <fullName evidence="4">Integrase and RNaseH domain-containing protein</fullName>
    </recommendedName>
</protein>
<organism evidence="2 3">
    <name type="scientific">Golovinomyces cichoracearum</name>
    <dbReference type="NCBI Taxonomy" id="62708"/>
    <lineage>
        <taxon>Eukaryota</taxon>
        <taxon>Fungi</taxon>
        <taxon>Dikarya</taxon>
        <taxon>Ascomycota</taxon>
        <taxon>Pezizomycotina</taxon>
        <taxon>Leotiomycetes</taxon>
        <taxon>Erysiphales</taxon>
        <taxon>Erysiphaceae</taxon>
        <taxon>Golovinomyces</taxon>
    </lineage>
</organism>
<comment type="caution">
    <text evidence="2">The sequence shown here is derived from an EMBL/GenBank/DDBJ whole genome shotgun (WGS) entry which is preliminary data.</text>
</comment>
<feature type="region of interest" description="Disordered" evidence="1">
    <location>
        <begin position="376"/>
        <end position="399"/>
    </location>
</feature>
<sequence>MLSKFELIPRKNGQARLAHRSALAKRLFETLQEEEPAEWFEYQLQKQKQTEGFLKPFNPKYAIFKPSENPVIKSTTLKNVEPNAPQNPFQIGIQSNIQDPSSSQRLSEKQQDIKHESGEKTIFQHEPTAPCPTEILTRLGFLEKYYNDKEKRYGGELYDILDTKLRIFNELCRKAGISKEYFHIAFSSMLKRRAQDYFFDSISDKNKFETHSNQLEYLSRWRNTTLKVLINNNPTKSKEESFDILVEQLRKTQRALTIPHQYNHDPAFREVLLIEQDLKLRDQLLSACQSIPECENALNDPKSTFEEVIAQIRNAMYIRTSFNSASDQYPSESRPIDIQNEHDQYWTDRTYNRDRSSSQRGRYRGISSQNYIKSNGKRSHFRANNSSRGHQRGNFRTPFQQNSKSAKTCWICKKPGCWSTNLSVEEQKEGLSKFQKQAHLMKTNTTQEAYSAFLVKWEGHPSEQIFDTSDEKEQDKINQYLFKIQDEGDDDDNEVYDESAYVISSSEPQEIIKQLENQSMLHALTKQDPLINVTAYTVETRYSAGVFQEILPDTGASGVSMAGESQFKALQQLIPSLKLKESRAGEHSIYFGKGSAISLGTIEAPTPF</sequence>
<reference evidence="2 3" key="1">
    <citation type="journal article" date="2018" name="BMC Genomics">
        <title>Comparative genome analyses reveal sequence features reflecting distinct modes of host-adaptation between dicot and monocot powdery mildew.</title>
        <authorList>
            <person name="Wu Y."/>
            <person name="Ma X."/>
            <person name="Pan Z."/>
            <person name="Kale S.D."/>
            <person name="Song Y."/>
            <person name="King H."/>
            <person name="Zhang Q."/>
            <person name="Presley C."/>
            <person name="Deng X."/>
            <person name="Wei C.I."/>
            <person name="Xiao S."/>
        </authorList>
    </citation>
    <scope>NUCLEOTIDE SEQUENCE [LARGE SCALE GENOMIC DNA]</scope>
    <source>
        <strain evidence="2">UMSG1</strain>
    </source>
</reference>
<evidence type="ECO:0000313" key="2">
    <source>
        <dbReference type="EMBL" id="RKF76456.1"/>
    </source>
</evidence>
<gene>
    <name evidence="2" type="ORF">GcM1_227070</name>
</gene>
<accession>A0A420IPH4</accession>
<evidence type="ECO:0000313" key="3">
    <source>
        <dbReference type="Proteomes" id="UP000285326"/>
    </source>
</evidence>
<feature type="compositionally biased region" description="Polar residues" evidence="1">
    <location>
        <begin position="80"/>
        <end position="105"/>
    </location>
</feature>
<evidence type="ECO:0000256" key="1">
    <source>
        <dbReference type="SAM" id="MobiDB-lite"/>
    </source>
</evidence>
<dbReference type="Proteomes" id="UP000285326">
    <property type="component" value="Unassembled WGS sequence"/>
</dbReference>
<name>A0A420IPH4_9PEZI</name>
<dbReference type="EMBL" id="MCBS01022716">
    <property type="protein sequence ID" value="RKF76456.1"/>
    <property type="molecule type" value="Genomic_DNA"/>
</dbReference>
<evidence type="ECO:0008006" key="4">
    <source>
        <dbReference type="Google" id="ProtNLM"/>
    </source>
</evidence>
<dbReference type="AlphaFoldDB" id="A0A420IPH4"/>